<dbReference type="AlphaFoldDB" id="A0A9C7G9S5"/>
<gene>
    <name evidence="4" type="ORF">NEOCIP111885_01952</name>
</gene>
<dbReference type="RefSeq" id="WP_230496500.1">
    <property type="nucleotide sequence ID" value="NZ_CAKJTG010000009.1"/>
</dbReference>
<evidence type="ECO:0000259" key="3">
    <source>
        <dbReference type="PROSITE" id="PS01031"/>
    </source>
</evidence>
<keyword evidence="5" id="KW-1185">Reference proteome</keyword>
<dbReference type="Pfam" id="PF00011">
    <property type="entry name" value="HSP20"/>
    <property type="match status" value="1"/>
</dbReference>
<name>A0A9C7G9S5_9BACI</name>
<dbReference type="InterPro" id="IPR002068">
    <property type="entry name" value="A-crystallin/Hsp20_dom"/>
</dbReference>
<sequence length="155" mass="17948">MSSQSPENKHKKNRESFGEIMKSMNSFFTERPIKGLLESIDEFFKNPTIQHSFPIKLTETNKEYCITAELPGIKKEQIQIDTIGNQLTISIKNLEEFTEIDEIIHSYRRRHSIQKSSRSVNIPVPIDEKQVKASYKDGLLQIRIPRKSGKSIQID</sequence>
<dbReference type="PANTHER" id="PTHR11527">
    <property type="entry name" value="HEAT-SHOCK PROTEIN 20 FAMILY MEMBER"/>
    <property type="match status" value="1"/>
</dbReference>
<dbReference type="SUPFAM" id="SSF49764">
    <property type="entry name" value="HSP20-like chaperones"/>
    <property type="match status" value="1"/>
</dbReference>
<protein>
    <recommendedName>
        <fullName evidence="3">SHSP domain-containing protein</fullName>
    </recommendedName>
</protein>
<comment type="similarity">
    <text evidence="1 2">Belongs to the small heat shock protein (HSP20) family.</text>
</comment>
<accession>A0A9C7G9S5</accession>
<dbReference type="CDD" id="cd06464">
    <property type="entry name" value="ACD_sHsps-like"/>
    <property type="match status" value="1"/>
</dbReference>
<dbReference type="PROSITE" id="PS01031">
    <property type="entry name" value="SHSP"/>
    <property type="match status" value="1"/>
</dbReference>
<evidence type="ECO:0000256" key="1">
    <source>
        <dbReference type="PROSITE-ProRule" id="PRU00285"/>
    </source>
</evidence>
<dbReference type="Gene3D" id="2.60.40.790">
    <property type="match status" value="1"/>
</dbReference>
<dbReference type="InterPro" id="IPR031107">
    <property type="entry name" value="Small_HSP"/>
</dbReference>
<dbReference type="Proteomes" id="UP000789845">
    <property type="component" value="Unassembled WGS sequence"/>
</dbReference>
<evidence type="ECO:0000256" key="2">
    <source>
        <dbReference type="RuleBase" id="RU003616"/>
    </source>
</evidence>
<dbReference type="EMBL" id="CAKJTG010000009">
    <property type="protein sequence ID" value="CAG9608260.1"/>
    <property type="molecule type" value="Genomic_DNA"/>
</dbReference>
<feature type="domain" description="SHSP" evidence="3">
    <location>
        <begin position="46"/>
        <end position="155"/>
    </location>
</feature>
<evidence type="ECO:0000313" key="4">
    <source>
        <dbReference type="EMBL" id="CAG9608260.1"/>
    </source>
</evidence>
<comment type="caution">
    <text evidence="4">The sequence shown here is derived from an EMBL/GenBank/DDBJ whole genome shotgun (WGS) entry which is preliminary data.</text>
</comment>
<evidence type="ECO:0000313" key="5">
    <source>
        <dbReference type="Proteomes" id="UP000789845"/>
    </source>
</evidence>
<proteinExistence type="inferred from homology"/>
<reference evidence="4" key="1">
    <citation type="submission" date="2021-10" db="EMBL/GenBank/DDBJ databases">
        <authorList>
            <person name="Criscuolo A."/>
        </authorList>
    </citation>
    <scope>NUCLEOTIDE SEQUENCE</scope>
    <source>
        <strain evidence="4">CIP111885</strain>
    </source>
</reference>
<organism evidence="4 5">
    <name type="scientific">Pseudoneobacillus rhizosphaerae</name>
    <dbReference type="NCBI Taxonomy" id="2880968"/>
    <lineage>
        <taxon>Bacteria</taxon>
        <taxon>Bacillati</taxon>
        <taxon>Bacillota</taxon>
        <taxon>Bacilli</taxon>
        <taxon>Bacillales</taxon>
        <taxon>Bacillaceae</taxon>
        <taxon>Pseudoneobacillus</taxon>
    </lineage>
</organism>
<dbReference type="InterPro" id="IPR008978">
    <property type="entry name" value="HSP20-like_chaperone"/>
</dbReference>